<dbReference type="PROSITE" id="PS50090">
    <property type="entry name" value="MYB_LIKE"/>
    <property type="match status" value="3"/>
</dbReference>
<dbReference type="PANTHER" id="PTHR23512:SF3">
    <property type="entry name" value="MAJOR FACILITATOR SUPERFAMILY DOMAIN-CONTAINING PROTEIN 1"/>
    <property type="match status" value="1"/>
</dbReference>
<dbReference type="PANTHER" id="PTHR23512">
    <property type="entry name" value="MAJOR FACILITATOR SUPERFAMILY DOMAIN-CONTAINING PROTEIN 1"/>
    <property type="match status" value="1"/>
</dbReference>
<feature type="transmembrane region" description="Helical" evidence="8">
    <location>
        <begin position="294"/>
        <end position="314"/>
    </location>
</feature>
<dbReference type="PROSITE" id="PS50850">
    <property type="entry name" value="MFS"/>
    <property type="match status" value="1"/>
</dbReference>
<evidence type="ECO:0000256" key="1">
    <source>
        <dbReference type="ARBA" id="ARBA00004127"/>
    </source>
</evidence>
<dbReference type="InterPro" id="IPR001005">
    <property type="entry name" value="SANT/Myb"/>
</dbReference>
<feature type="domain" description="Major facilitator superfamily (MFS) profile" evidence="10">
    <location>
        <begin position="23"/>
        <end position="485"/>
    </location>
</feature>
<keyword evidence="13" id="KW-1185">Reference proteome</keyword>
<protein>
    <submittedName>
        <fullName evidence="12">Uncharacterized protein</fullName>
    </submittedName>
</protein>
<evidence type="ECO:0000259" key="11">
    <source>
        <dbReference type="PROSITE" id="PS51294"/>
    </source>
</evidence>
<feature type="transmembrane region" description="Helical" evidence="8">
    <location>
        <begin position="394"/>
        <end position="416"/>
    </location>
</feature>
<feature type="transmembrane region" description="Helical" evidence="8">
    <location>
        <begin position="61"/>
        <end position="84"/>
    </location>
</feature>
<keyword evidence="4 8" id="KW-0812">Transmembrane</keyword>
<evidence type="ECO:0000256" key="8">
    <source>
        <dbReference type="SAM" id="Phobius"/>
    </source>
</evidence>
<comment type="caution">
    <text evidence="12">The sequence shown here is derived from an EMBL/GenBank/DDBJ whole genome shotgun (WGS) entry which is preliminary data.</text>
</comment>
<evidence type="ECO:0000259" key="10">
    <source>
        <dbReference type="PROSITE" id="PS50850"/>
    </source>
</evidence>
<feature type="transmembrane region" description="Helical" evidence="8">
    <location>
        <begin position="334"/>
        <end position="354"/>
    </location>
</feature>
<dbReference type="GO" id="GO:0022857">
    <property type="term" value="F:transmembrane transporter activity"/>
    <property type="evidence" value="ECO:0007669"/>
    <property type="project" value="InterPro"/>
</dbReference>
<feature type="transmembrane region" description="Helical" evidence="8">
    <location>
        <begin position="91"/>
        <end position="112"/>
    </location>
</feature>
<name>A0A8S1VXM0_9CILI</name>
<evidence type="ECO:0000256" key="3">
    <source>
        <dbReference type="ARBA" id="ARBA00022448"/>
    </source>
</evidence>
<evidence type="ECO:0000256" key="4">
    <source>
        <dbReference type="ARBA" id="ARBA00022692"/>
    </source>
</evidence>
<dbReference type="SMART" id="SM00717">
    <property type="entry name" value="SANT"/>
    <property type="match status" value="3"/>
</dbReference>
<feature type="domain" description="HTH myb-type" evidence="11">
    <location>
        <begin position="660"/>
        <end position="720"/>
    </location>
</feature>
<dbReference type="InterPro" id="IPR052187">
    <property type="entry name" value="MFSD1"/>
</dbReference>
<evidence type="ECO:0000256" key="6">
    <source>
        <dbReference type="ARBA" id="ARBA00023136"/>
    </source>
</evidence>
<feature type="transmembrane region" description="Helical" evidence="8">
    <location>
        <begin position="182"/>
        <end position="206"/>
    </location>
</feature>
<dbReference type="Proteomes" id="UP000689195">
    <property type="component" value="Unassembled WGS sequence"/>
</dbReference>
<dbReference type="AlphaFoldDB" id="A0A8S1VXM0"/>
<keyword evidence="6 8" id="KW-0472">Membrane</keyword>
<evidence type="ECO:0000313" key="12">
    <source>
        <dbReference type="EMBL" id="CAD8180945.1"/>
    </source>
</evidence>
<keyword evidence="5 8" id="KW-1133">Transmembrane helix</keyword>
<keyword evidence="3" id="KW-0813">Transport</keyword>
<sequence length="1006" mass="115709">MFQEQDSKQSYLIKQPLQKTWVLWLALGLACFLLFGDAYAFDNPMALQSTIQNEMNLNNVQFNMLYSIYSAPNIILPFFGGILIDKIGVRVSILIFSSILILGQTIVVIGGYTLSYGTMLAGRCIFGIGSESLNAAQAAIMSQWFQGGQVSLALGLCLSIPKLGSAMNSLVSPIIQANHGNLGFTFLIGLFIVIFSWGCGLALIYLDKKNEELMDIWKQHNPQQEKKEEKKGELQININQFQSETTDSERSESLLNEDDDDDDDENDNDNEDEQENVHDAKEEIKLSDLKHLDGSYWILSCIIMLSEALFVPFLDNGNAFFQIKFGFSQQSAGVLLTIPYVFAACVTPFVGIYSDKIRQRSLLIVLTTVIFIITHLCLLLIYCDTACGVSALPLLSLGICYSFYSAILIPSIPLVVKAQMIGTAFGLLGVMQNTALALFPLITGSIYNSHLINEQGMYINLIFLLEQVVLILQLQQVFICLIKMEAKSQVDLSQRVNECLQCVIFNNKFNMSNRNRSLAERKNSKSKCKTAISQRKNSDCEDYNFYQEFQLFYPQAQEIKFTKFEYMKEFFNLGINEFPSDQEIQRIQQEILTTSGWNSNLKKNWTLNEKKVLIWLVGKLSILRNEDIRDLSQELFEEISRMICRRDRDQCKQKWSQMQKIALQQQPFKPEEDKKLYEIILQYQQVDMGQKWSQIAQELNQHSNIYRSSKQCRERWLNHLNPKISKQPWKDEEDILLLNLVKEQGRRWAEISKIMDGKRSENNLKNRFNSLIKREKDLPVIQTQNGSATNLDDLLSGCTGPEITDLQRQAIDALLSKLKWRNAESQNKNTRKKSIELNENIDDQITAQYTIGNIESESNIMELTPCLVNVTKNIIYFCTQDILIQYLGYHQQQQQQFKDQFDKIKNELCTFDVGFQNFKSTLSMIEEIEEPLKSQSNFQPNDLDGFFNLETPETISKPIYMNSLDMITNSAIKYLQRWKTECQFKDRRRSSIQIPRSLPNLIQIQQ</sequence>
<evidence type="ECO:0000256" key="2">
    <source>
        <dbReference type="ARBA" id="ARBA00008335"/>
    </source>
</evidence>
<feature type="compositionally biased region" description="Acidic residues" evidence="7">
    <location>
        <begin position="255"/>
        <end position="274"/>
    </location>
</feature>
<feature type="transmembrane region" description="Helical" evidence="8">
    <location>
        <begin position="21"/>
        <end position="41"/>
    </location>
</feature>
<dbReference type="Pfam" id="PF07690">
    <property type="entry name" value="MFS_1"/>
    <property type="match status" value="2"/>
</dbReference>
<organism evidence="12 13">
    <name type="scientific">Paramecium pentaurelia</name>
    <dbReference type="NCBI Taxonomy" id="43138"/>
    <lineage>
        <taxon>Eukaryota</taxon>
        <taxon>Sar</taxon>
        <taxon>Alveolata</taxon>
        <taxon>Ciliophora</taxon>
        <taxon>Intramacronucleata</taxon>
        <taxon>Oligohymenophorea</taxon>
        <taxon>Peniculida</taxon>
        <taxon>Parameciidae</taxon>
        <taxon>Paramecium</taxon>
    </lineage>
</organism>
<reference evidence="12" key="1">
    <citation type="submission" date="2021-01" db="EMBL/GenBank/DDBJ databases">
        <authorList>
            <consortium name="Genoscope - CEA"/>
            <person name="William W."/>
        </authorList>
    </citation>
    <scope>NUCLEOTIDE SEQUENCE</scope>
</reference>
<feature type="domain" description="Myb-like" evidence="9">
    <location>
        <begin position="721"/>
        <end position="772"/>
    </location>
</feature>
<dbReference type="EMBL" id="CAJJDO010000075">
    <property type="protein sequence ID" value="CAD8180945.1"/>
    <property type="molecule type" value="Genomic_DNA"/>
</dbReference>
<dbReference type="GO" id="GO:0012505">
    <property type="term" value="C:endomembrane system"/>
    <property type="evidence" value="ECO:0007669"/>
    <property type="project" value="UniProtKB-SubCell"/>
</dbReference>
<comment type="subcellular location">
    <subcellularLocation>
        <location evidence="1">Endomembrane system</location>
        <topology evidence="1">Multi-pass membrane protein</topology>
    </subcellularLocation>
</comment>
<feature type="domain" description="Myb-like" evidence="9">
    <location>
        <begin position="602"/>
        <end position="659"/>
    </location>
</feature>
<evidence type="ECO:0000259" key="9">
    <source>
        <dbReference type="PROSITE" id="PS50090"/>
    </source>
</evidence>
<feature type="transmembrane region" description="Helical" evidence="8">
    <location>
        <begin position="423"/>
        <end position="446"/>
    </location>
</feature>
<dbReference type="InterPro" id="IPR011701">
    <property type="entry name" value="MFS"/>
</dbReference>
<dbReference type="PROSITE" id="PS51294">
    <property type="entry name" value="HTH_MYB"/>
    <property type="match status" value="2"/>
</dbReference>
<dbReference type="CDD" id="cd00167">
    <property type="entry name" value="SANT"/>
    <property type="match status" value="2"/>
</dbReference>
<evidence type="ECO:0000256" key="7">
    <source>
        <dbReference type="SAM" id="MobiDB-lite"/>
    </source>
</evidence>
<feature type="transmembrane region" description="Helical" evidence="8">
    <location>
        <begin position="361"/>
        <end position="382"/>
    </location>
</feature>
<evidence type="ECO:0000256" key="5">
    <source>
        <dbReference type="ARBA" id="ARBA00022989"/>
    </source>
</evidence>
<accession>A0A8S1VXM0</accession>
<feature type="region of interest" description="Disordered" evidence="7">
    <location>
        <begin position="241"/>
        <end position="279"/>
    </location>
</feature>
<dbReference type="InterPro" id="IPR017930">
    <property type="entry name" value="Myb_dom"/>
</dbReference>
<feature type="domain" description="HTH myb-type" evidence="11">
    <location>
        <begin position="721"/>
        <end position="776"/>
    </location>
</feature>
<comment type="similarity">
    <text evidence="2">Belongs to the major facilitator superfamily.</text>
</comment>
<evidence type="ECO:0000313" key="13">
    <source>
        <dbReference type="Proteomes" id="UP000689195"/>
    </source>
</evidence>
<dbReference type="Pfam" id="PF13921">
    <property type="entry name" value="Myb_DNA-bind_6"/>
    <property type="match status" value="1"/>
</dbReference>
<proteinExistence type="inferred from homology"/>
<dbReference type="OrthoDB" id="306004at2759"/>
<feature type="domain" description="Myb-like" evidence="9">
    <location>
        <begin position="660"/>
        <end position="720"/>
    </location>
</feature>
<gene>
    <name evidence="12" type="ORF">PPENT_87.1.T0750122</name>
</gene>
<dbReference type="InterPro" id="IPR020846">
    <property type="entry name" value="MFS_dom"/>
</dbReference>